<dbReference type="InterPro" id="IPR040198">
    <property type="entry name" value="Fido_containing"/>
</dbReference>
<accession>A0A7Z7HRC0</accession>
<dbReference type="SUPFAM" id="SSF140931">
    <property type="entry name" value="Fic-like"/>
    <property type="match status" value="1"/>
</dbReference>
<name>A0A7Z7HRC0_9PROT</name>
<dbReference type="InterPro" id="IPR036597">
    <property type="entry name" value="Fido-like_dom_sf"/>
</dbReference>
<dbReference type="InterPro" id="IPR003812">
    <property type="entry name" value="Fido"/>
</dbReference>
<evidence type="ECO:0000313" key="4">
    <source>
        <dbReference type="EMBL" id="SMB27180.1"/>
    </source>
</evidence>
<evidence type="ECO:0000313" key="5">
    <source>
        <dbReference type="Proteomes" id="UP000242886"/>
    </source>
</evidence>
<evidence type="ECO:0000256" key="2">
    <source>
        <dbReference type="PIRSR" id="PIRSR640198-2"/>
    </source>
</evidence>
<dbReference type="PANTHER" id="PTHR13504:SF38">
    <property type="entry name" value="FIDO DOMAIN-CONTAINING PROTEIN"/>
    <property type="match status" value="1"/>
</dbReference>
<feature type="active site" evidence="1">
    <location>
        <position position="398"/>
    </location>
</feature>
<feature type="domain" description="Fido" evidence="3">
    <location>
        <begin position="324"/>
        <end position="456"/>
    </location>
</feature>
<organism evidence="4 5">
    <name type="scientific">Sterolibacterium denitrificans</name>
    <dbReference type="NCBI Taxonomy" id="157592"/>
    <lineage>
        <taxon>Bacteria</taxon>
        <taxon>Pseudomonadati</taxon>
        <taxon>Pseudomonadota</taxon>
        <taxon>Betaproteobacteria</taxon>
        <taxon>Nitrosomonadales</taxon>
        <taxon>Sterolibacteriaceae</taxon>
        <taxon>Sterolibacterium</taxon>
    </lineage>
</organism>
<feature type="binding site" evidence="2">
    <location>
        <begin position="402"/>
        <end position="409"/>
    </location>
    <ligand>
        <name>ATP</name>
        <dbReference type="ChEBI" id="CHEBI:30616"/>
    </ligand>
</feature>
<proteinExistence type="predicted"/>
<dbReference type="PROSITE" id="PS51459">
    <property type="entry name" value="FIDO"/>
    <property type="match status" value="1"/>
</dbReference>
<dbReference type="RefSeq" id="WP_154716833.1">
    <property type="nucleotide sequence ID" value="NZ_LT837803.1"/>
</dbReference>
<dbReference type="GO" id="GO:0005524">
    <property type="term" value="F:ATP binding"/>
    <property type="evidence" value="ECO:0007669"/>
    <property type="project" value="UniProtKB-KW"/>
</dbReference>
<keyword evidence="2" id="KW-0067">ATP-binding</keyword>
<evidence type="ECO:0000256" key="1">
    <source>
        <dbReference type="PIRSR" id="PIRSR640198-1"/>
    </source>
</evidence>
<dbReference type="Pfam" id="PF02661">
    <property type="entry name" value="Fic"/>
    <property type="match status" value="1"/>
</dbReference>
<dbReference type="PANTHER" id="PTHR13504">
    <property type="entry name" value="FIDO DOMAIN-CONTAINING PROTEIN DDB_G0283145"/>
    <property type="match status" value="1"/>
</dbReference>
<feature type="binding site" evidence="2">
    <location>
        <position position="443"/>
    </location>
    <ligand>
        <name>ATP</name>
        <dbReference type="ChEBI" id="CHEBI:30616"/>
    </ligand>
</feature>
<dbReference type="Gene3D" id="1.10.3290.10">
    <property type="entry name" value="Fido-like domain"/>
    <property type="match status" value="1"/>
</dbReference>
<sequence>MAIPQKNDILPEIVFSAGDAAHTKRVQRMVGDGVLRRIYSGVYTSVLDLPLESVVLRNWGEIAGHLLPGGVVSFRSAREGRPVDGRLYITRGRTPRTIEMPGLNIRVIPGKGAVAEGPVQDAPYKSLFMASEVRWLLENMAAGKGVAERVLSREEVECYLDRVLLLRGELRLNELRDNCRQLAERLDLQKAFGRLDKTMGALLGTHEARRLRSHQALARAAGKPYDPERIELFDALFAYLKSNAMPRIADRAATGQALETFAFYEAYFSNYIEGTTFLVAEAEQIIFEGKVIPNRAEDSHDIKGTFDAASRAPWRNAPARDAESFLAWLKSVNALVMQSRPEKHPGEWKDTANQVGSTLFVLPELVPGTLREGYERVRALDDPFARALMTMFVVAEVHPFIDGNGRTARLAMNAELSAAGLSRIIVPTVYREDYLLPLKSLSNSRDSVPYLRAMMRIQAWTAAFDYTRARHVVGADLKACNAFEEEADRFRLIFPEAIQDGEN</sequence>
<keyword evidence="2" id="KW-0547">Nucleotide-binding</keyword>
<gene>
    <name evidence="4" type="ORF">SDENCHOL_20318</name>
</gene>
<dbReference type="AlphaFoldDB" id="A0A7Z7HRC0"/>
<dbReference type="Proteomes" id="UP000242886">
    <property type="component" value="Chromosome SDENCHOL"/>
</dbReference>
<evidence type="ECO:0000259" key="3">
    <source>
        <dbReference type="PROSITE" id="PS51459"/>
    </source>
</evidence>
<keyword evidence="5" id="KW-1185">Reference proteome</keyword>
<dbReference type="EMBL" id="LT837803">
    <property type="protein sequence ID" value="SMB27180.1"/>
    <property type="molecule type" value="Genomic_DNA"/>
</dbReference>
<reference evidence="4" key="1">
    <citation type="submission" date="2017-03" db="EMBL/GenBank/DDBJ databases">
        <authorList>
            <consortium name="AG Boll"/>
        </authorList>
    </citation>
    <scope>NUCLEOTIDE SEQUENCE [LARGE SCALE GENOMIC DNA]</scope>
    <source>
        <strain evidence="4">Chol</strain>
    </source>
</reference>
<protein>
    <submittedName>
        <fullName evidence="4">Filamentation induced by cAMP protein Fic</fullName>
    </submittedName>
</protein>